<gene>
    <name evidence="1" type="ORF">PC113_g19662</name>
    <name evidence="2" type="ORF">PC129_g19590</name>
</gene>
<dbReference type="EMBL" id="RCMV01001276">
    <property type="protein sequence ID" value="KAG3209394.1"/>
    <property type="molecule type" value="Genomic_DNA"/>
</dbReference>
<protein>
    <submittedName>
        <fullName evidence="1">Uncharacterized protein</fullName>
    </submittedName>
</protein>
<name>A0A8T0YNR1_9STRA</name>
<evidence type="ECO:0000313" key="2">
    <source>
        <dbReference type="EMBL" id="KAG3209394.1"/>
    </source>
</evidence>
<sequence length="154" mass="17101">MEDGYVYLDGNTIPQAVTVLLYKSMHMPNKDDADFADKTKTKPVPENAMKQQMMTMMQQTENLLVQQQQQLTRSPRSPRRVEHAAAVNDEYFPNISMVTENTPSVAGSGRRMGPDTFTQDEMRVCSRCNLLVFGAARLAGTAIGRAIIADSVVT</sequence>
<dbReference type="AlphaFoldDB" id="A0A8T0YNR1"/>
<evidence type="ECO:0000313" key="1">
    <source>
        <dbReference type="EMBL" id="KAG2838423.1"/>
    </source>
</evidence>
<proteinExistence type="predicted"/>
<organism evidence="1 3">
    <name type="scientific">Phytophthora cactorum</name>
    <dbReference type="NCBI Taxonomy" id="29920"/>
    <lineage>
        <taxon>Eukaryota</taxon>
        <taxon>Sar</taxon>
        <taxon>Stramenopiles</taxon>
        <taxon>Oomycota</taxon>
        <taxon>Peronosporomycetes</taxon>
        <taxon>Peronosporales</taxon>
        <taxon>Peronosporaceae</taxon>
        <taxon>Phytophthora</taxon>
    </lineage>
</organism>
<comment type="caution">
    <text evidence="1">The sequence shown here is derived from an EMBL/GenBank/DDBJ whole genome shotgun (WGS) entry which is preliminary data.</text>
</comment>
<dbReference type="Proteomes" id="UP000735874">
    <property type="component" value="Unassembled WGS sequence"/>
</dbReference>
<dbReference type="VEuPathDB" id="FungiDB:PC110_g19637"/>
<dbReference type="Proteomes" id="UP000760860">
    <property type="component" value="Unassembled WGS sequence"/>
</dbReference>
<reference evidence="1" key="1">
    <citation type="submission" date="2018-10" db="EMBL/GenBank/DDBJ databases">
        <title>Effector identification in a new, highly contiguous assembly of the strawberry crown rot pathogen Phytophthora cactorum.</title>
        <authorList>
            <person name="Armitage A.D."/>
            <person name="Nellist C.F."/>
            <person name="Bates H."/>
            <person name="Vickerstaff R.J."/>
            <person name="Harrison R.J."/>
        </authorList>
    </citation>
    <scope>NUCLEOTIDE SEQUENCE</scope>
    <source>
        <strain evidence="1">15-7</strain>
        <strain evidence="2">P421</strain>
    </source>
</reference>
<dbReference type="EMBL" id="RCMG01001032">
    <property type="protein sequence ID" value="KAG2838423.1"/>
    <property type="molecule type" value="Genomic_DNA"/>
</dbReference>
<evidence type="ECO:0000313" key="3">
    <source>
        <dbReference type="Proteomes" id="UP000735874"/>
    </source>
</evidence>
<accession>A0A8T0YNR1</accession>